<evidence type="ECO:0000313" key="3">
    <source>
        <dbReference type="Proteomes" id="UP000192359"/>
    </source>
</evidence>
<dbReference type="Proteomes" id="UP000192359">
    <property type="component" value="Unassembled WGS sequence"/>
</dbReference>
<gene>
    <name evidence="2" type="ORF">A7979_03000</name>
</gene>
<dbReference type="Pfam" id="PF01402">
    <property type="entry name" value="RHH_1"/>
    <property type="match status" value="1"/>
</dbReference>
<protein>
    <submittedName>
        <fullName evidence="2">CopG family transcriptional regulator</fullName>
    </submittedName>
</protein>
<organism evidence="2 3">
    <name type="scientific">Rothia nasimurium</name>
    <dbReference type="NCBI Taxonomy" id="85336"/>
    <lineage>
        <taxon>Bacteria</taxon>
        <taxon>Bacillati</taxon>
        <taxon>Actinomycetota</taxon>
        <taxon>Actinomycetes</taxon>
        <taxon>Micrococcales</taxon>
        <taxon>Micrococcaceae</taxon>
        <taxon>Rothia</taxon>
    </lineage>
</organism>
<keyword evidence="3" id="KW-1185">Reference proteome</keyword>
<dbReference type="RefSeq" id="WP_083091871.1">
    <property type="nucleotide sequence ID" value="NZ_CAKMSF010000001.1"/>
</dbReference>
<reference evidence="2 3" key="1">
    <citation type="submission" date="2016-05" db="EMBL/GenBank/DDBJ databases">
        <title>Draft genome sequence of a porcine commensal Rothia nasimurium.</title>
        <authorList>
            <person name="Gaiser R.A."/>
            <person name="Van Baarlen P."/>
            <person name="Wells J.M."/>
        </authorList>
    </citation>
    <scope>NUCLEOTIDE SEQUENCE [LARGE SCALE GENOMIC DNA]</scope>
    <source>
        <strain evidence="2 3">PT-32</strain>
    </source>
</reference>
<dbReference type="EMBL" id="LXWF01000033">
    <property type="protein sequence ID" value="ORC17385.1"/>
    <property type="molecule type" value="Genomic_DNA"/>
</dbReference>
<dbReference type="AlphaFoldDB" id="A0A1Y1RP87"/>
<dbReference type="GO" id="GO:0006355">
    <property type="term" value="P:regulation of DNA-templated transcription"/>
    <property type="evidence" value="ECO:0007669"/>
    <property type="project" value="InterPro"/>
</dbReference>
<dbReference type="InterPro" id="IPR002145">
    <property type="entry name" value="CopG"/>
</dbReference>
<evidence type="ECO:0000259" key="1">
    <source>
        <dbReference type="Pfam" id="PF01402"/>
    </source>
</evidence>
<comment type="caution">
    <text evidence="2">The sequence shown here is derived from an EMBL/GenBank/DDBJ whole genome shotgun (WGS) entry which is preliminary data.</text>
</comment>
<proteinExistence type="predicted"/>
<feature type="domain" description="Ribbon-helix-helix protein CopG" evidence="1">
    <location>
        <begin position="48"/>
        <end position="82"/>
    </location>
</feature>
<evidence type="ECO:0000313" key="2">
    <source>
        <dbReference type="EMBL" id="ORC17385.1"/>
    </source>
</evidence>
<accession>A0A1Y1RP87</accession>
<sequence>METINGTPVTEEQIQAWADEAEAGYAVERFKKRGRPSLGSAPASVIPVRMEEELLAALLHKAEVEHLNRSEAIRAAVQAWVDA</sequence>
<name>A0A1Y1RP87_9MICC</name>